<dbReference type="Proteomes" id="UP000319014">
    <property type="component" value="Unassembled WGS sequence"/>
</dbReference>
<accession>A0A521DHX9</accession>
<dbReference type="RefSeq" id="WP_142663174.1">
    <property type="nucleotide sequence ID" value="NZ_FXTK01000008.1"/>
</dbReference>
<organism evidence="2 3">
    <name type="scientific">Paracoccus laeviglucosivorans</name>
    <dbReference type="NCBI Taxonomy" id="1197861"/>
    <lineage>
        <taxon>Bacteria</taxon>
        <taxon>Pseudomonadati</taxon>
        <taxon>Pseudomonadota</taxon>
        <taxon>Alphaproteobacteria</taxon>
        <taxon>Rhodobacterales</taxon>
        <taxon>Paracoccaceae</taxon>
        <taxon>Paracoccus</taxon>
    </lineage>
</organism>
<sequence>MQQHDLRPAAPNLPPNDGVVSDVLTSIRRLIAQDGRQLPGRPLHDRPLHDRALNPTGEGRMVLGRADMVAIPAGQDKRARDDAWQPAPIPDWPETDAAQQSADLGAVEVFPLPEDPDLLTPEEEAEFAEAEAALARMTTSPMAQPESFAPDPIAAPDTAPLHTAEQPDALAGNLFLQPDPDDDAKLRELVRGLIRAELQGDMGERISQNIRRLIRHEVESVIREICAEE</sequence>
<reference evidence="2 3" key="1">
    <citation type="submission" date="2017-05" db="EMBL/GenBank/DDBJ databases">
        <authorList>
            <person name="Varghese N."/>
            <person name="Submissions S."/>
        </authorList>
    </citation>
    <scope>NUCLEOTIDE SEQUENCE [LARGE SCALE GENOMIC DNA]</scope>
    <source>
        <strain evidence="2 3">DSM 100094</strain>
    </source>
</reference>
<gene>
    <name evidence="2" type="ORF">SAMN06265221_10838</name>
</gene>
<feature type="region of interest" description="Disordered" evidence="1">
    <location>
        <begin position="142"/>
        <end position="166"/>
    </location>
</feature>
<dbReference type="AlphaFoldDB" id="A0A521DHX9"/>
<evidence type="ECO:0000313" key="2">
    <source>
        <dbReference type="EMBL" id="SMO70751.1"/>
    </source>
</evidence>
<protein>
    <submittedName>
        <fullName evidence="2">Uncharacterized protein</fullName>
    </submittedName>
</protein>
<proteinExistence type="predicted"/>
<evidence type="ECO:0000256" key="1">
    <source>
        <dbReference type="SAM" id="MobiDB-lite"/>
    </source>
</evidence>
<keyword evidence="3" id="KW-1185">Reference proteome</keyword>
<feature type="compositionally biased region" description="Low complexity" evidence="1">
    <location>
        <begin position="149"/>
        <end position="160"/>
    </location>
</feature>
<evidence type="ECO:0000313" key="3">
    <source>
        <dbReference type="Proteomes" id="UP000319014"/>
    </source>
</evidence>
<name>A0A521DHX9_9RHOB</name>
<dbReference type="EMBL" id="FXTK01000008">
    <property type="protein sequence ID" value="SMO70751.1"/>
    <property type="molecule type" value="Genomic_DNA"/>
</dbReference>
<dbReference type="OrthoDB" id="7875768at2"/>